<dbReference type="Proteomes" id="UP001275436">
    <property type="component" value="Unassembled WGS sequence"/>
</dbReference>
<dbReference type="InterPro" id="IPR007263">
    <property type="entry name" value="DCC1-like"/>
</dbReference>
<evidence type="ECO:0008006" key="3">
    <source>
        <dbReference type="Google" id="ProtNLM"/>
    </source>
</evidence>
<dbReference type="RefSeq" id="WP_397351678.1">
    <property type="nucleotide sequence ID" value="NZ_BSKO01000001.1"/>
</dbReference>
<protein>
    <recommendedName>
        <fullName evidence="3">DUF393 domain-containing protein</fullName>
    </recommendedName>
</protein>
<gene>
    <name evidence="1" type="ORF">MACH08_18970</name>
</gene>
<accession>A0ABQ5TGW9</accession>
<keyword evidence="2" id="KW-1185">Reference proteome</keyword>
<evidence type="ECO:0000313" key="2">
    <source>
        <dbReference type="Proteomes" id="UP001275436"/>
    </source>
</evidence>
<reference evidence="1 2" key="1">
    <citation type="submission" date="2023-02" db="EMBL/GenBank/DDBJ databases">
        <title>Oceanobacillus kimchii IFOP_LL358 isolated form Alexandrium catenella lab strain.</title>
        <authorList>
            <person name="Gajardo G."/>
            <person name="Ueki S."/>
            <person name="Maruyama F."/>
        </authorList>
    </citation>
    <scope>NUCLEOTIDE SEQUENCE [LARGE SCALE GENOMIC DNA]</scope>
    <source>
        <strain evidence="1 2">IFOP_LL358</strain>
    </source>
</reference>
<dbReference type="Pfam" id="PF04134">
    <property type="entry name" value="DCC1-like"/>
    <property type="match status" value="1"/>
</dbReference>
<name>A0ABQ5TGW9_9BACI</name>
<dbReference type="PANTHER" id="PTHR33639:SF2">
    <property type="entry name" value="DUF393 DOMAIN-CONTAINING PROTEIN"/>
    <property type="match status" value="1"/>
</dbReference>
<comment type="caution">
    <text evidence="1">The sequence shown here is derived from an EMBL/GenBank/DDBJ whole genome shotgun (WGS) entry which is preliminary data.</text>
</comment>
<dbReference type="PANTHER" id="PTHR33639">
    <property type="entry name" value="THIOL-DISULFIDE OXIDOREDUCTASE DCC"/>
    <property type="match status" value="1"/>
</dbReference>
<sequence length="128" mass="15817">MRVLIYDGDCIFCSRYIKLLYRFDKKQRIFYSDFNSKFYENLKITRKIDPDIDSIVYIKNQHIYYRSTAIIEILKDVFHFGLFFNLLYLCPKFIRDFLYNSFAKVRHKVIKKNDACQLDYEFRKRMIK</sequence>
<dbReference type="EMBL" id="BSKO01000001">
    <property type="protein sequence ID" value="GLO66113.1"/>
    <property type="molecule type" value="Genomic_DNA"/>
</dbReference>
<proteinExistence type="predicted"/>
<evidence type="ECO:0000313" key="1">
    <source>
        <dbReference type="EMBL" id="GLO66113.1"/>
    </source>
</evidence>
<dbReference type="InterPro" id="IPR052927">
    <property type="entry name" value="DCC_oxidoreductase"/>
</dbReference>
<organism evidence="1 2">
    <name type="scientific">Oceanobacillus kimchii</name>
    <dbReference type="NCBI Taxonomy" id="746691"/>
    <lineage>
        <taxon>Bacteria</taxon>
        <taxon>Bacillati</taxon>
        <taxon>Bacillota</taxon>
        <taxon>Bacilli</taxon>
        <taxon>Bacillales</taxon>
        <taxon>Bacillaceae</taxon>
        <taxon>Oceanobacillus</taxon>
    </lineage>
</organism>